<keyword evidence="1" id="KW-0175">Coiled coil</keyword>
<protein>
    <submittedName>
        <fullName evidence="2">Uncharacterized protein</fullName>
    </submittedName>
</protein>
<dbReference type="RefSeq" id="WP_145344083.1">
    <property type="nucleotide sequence ID" value="NZ_CP036261.1"/>
</dbReference>
<keyword evidence="3" id="KW-1185">Reference proteome</keyword>
<organism evidence="2 3">
    <name type="scientific">Rosistilla ulvae</name>
    <dbReference type="NCBI Taxonomy" id="1930277"/>
    <lineage>
        <taxon>Bacteria</taxon>
        <taxon>Pseudomonadati</taxon>
        <taxon>Planctomycetota</taxon>
        <taxon>Planctomycetia</taxon>
        <taxon>Pirellulales</taxon>
        <taxon>Pirellulaceae</taxon>
        <taxon>Rosistilla</taxon>
    </lineage>
</organism>
<dbReference type="AlphaFoldDB" id="A0A517LYA5"/>
<accession>A0A517LYA5</accession>
<proteinExistence type="predicted"/>
<evidence type="ECO:0000313" key="2">
    <source>
        <dbReference type="EMBL" id="QDS87611.1"/>
    </source>
</evidence>
<name>A0A517LYA5_9BACT</name>
<dbReference type="EMBL" id="CP036261">
    <property type="protein sequence ID" value="QDS87611.1"/>
    <property type="molecule type" value="Genomic_DNA"/>
</dbReference>
<evidence type="ECO:0000313" key="3">
    <source>
        <dbReference type="Proteomes" id="UP000319557"/>
    </source>
</evidence>
<evidence type="ECO:0000256" key="1">
    <source>
        <dbReference type="SAM" id="Coils"/>
    </source>
</evidence>
<gene>
    <name evidence="2" type="ORF">EC9_17900</name>
</gene>
<dbReference type="KEGG" id="ruv:EC9_17900"/>
<feature type="coiled-coil region" evidence="1">
    <location>
        <begin position="31"/>
        <end position="58"/>
    </location>
</feature>
<reference evidence="2 3" key="1">
    <citation type="submission" date="2019-02" db="EMBL/GenBank/DDBJ databases">
        <title>Deep-cultivation of Planctomycetes and their phenomic and genomic characterization uncovers novel biology.</title>
        <authorList>
            <person name="Wiegand S."/>
            <person name="Jogler M."/>
            <person name="Boedeker C."/>
            <person name="Pinto D."/>
            <person name="Vollmers J."/>
            <person name="Rivas-Marin E."/>
            <person name="Kohn T."/>
            <person name="Peeters S.H."/>
            <person name="Heuer A."/>
            <person name="Rast P."/>
            <person name="Oberbeckmann S."/>
            <person name="Bunk B."/>
            <person name="Jeske O."/>
            <person name="Meyerdierks A."/>
            <person name="Storesund J.E."/>
            <person name="Kallscheuer N."/>
            <person name="Luecker S."/>
            <person name="Lage O.M."/>
            <person name="Pohl T."/>
            <person name="Merkel B.J."/>
            <person name="Hornburger P."/>
            <person name="Mueller R.-W."/>
            <person name="Bruemmer F."/>
            <person name="Labrenz M."/>
            <person name="Spormann A.M."/>
            <person name="Op den Camp H."/>
            <person name="Overmann J."/>
            <person name="Amann R."/>
            <person name="Jetten M.S.M."/>
            <person name="Mascher T."/>
            <person name="Medema M.H."/>
            <person name="Devos D.P."/>
            <person name="Kaster A.-K."/>
            <person name="Ovreas L."/>
            <person name="Rohde M."/>
            <person name="Galperin M.Y."/>
            <person name="Jogler C."/>
        </authorList>
    </citation>
    <scope>NUCLEOTIDE SEQUENCE [LARGE SCALE GENOMIC DNA]</scope>
    <source>
        <strain evidence="2 3">EC9</strain>
    </source>
</reference>
<dbReference type="OrthoDB" id="34459at2"/>
<sequence length="107" mass="12682">MQHPRTPDGHYFVVRGRLWRCTNPHLSEVERQLFVDELMAARREVKRAREAADDVALKSARQSVDKAKRALGERGPTWWDDDTDFNRCMIHNTPYANWWLERSNELC</sequence>
<dbReference type="Proteomes" id="UP000319557">
    <property type="component" value="Chromosome"/>
</dbReference>